<evidence type="ECO:0000313" key="2">
    <source>
        <dbReference type="Proteomes" id="UP000299102"/>
    </source>
</evidence>
<gene>
    <name evidence="1" type="ORF">EVAR_52643_1</name>
</gene>
<name>A0A4C1Y102_EUMVA</name>
<accession>A0A4C1Y102</accession>
<organism evidence="1 2">
    <name type="scientific">Eumeta variegata</name>
    <name type="common">Bagworm moth</name>
    <name type="synonym">Eumeta japonica</name>
    <dbReference type="NCBI Taxonomy" id="151549"/>
    <lineage>
        <taxon>Eukaryota</taxon>
        <taxon>Metazoa</taxon>
        <taxon>Ecdysozoa</taxon>
        <taxon>Arthropoda</taxon>
        <taxon>Hexapoda</taxon>
        <taxon>Insecta</taxon>
        <taxon>Pterygota</taxon>
        <taxon>Neoptera</taxon>
        <taxon>Endopterygota</taxon>
        <taxon>Lepidoptera</taxon>
        <taxon>Glossata</taxon>
        <taxon>Ditrysia</taxon>
        <taxon>Tineoidea</taxon>
        <taxon>Psychidae</taxon>
        <taxon>Oiketicinae</taxon>
        <taxon>Eumeta</taxon>
    </lineage>
</organism>
<comment type="caution">
    <text evidence="1">The sequence shown here is derived from an EMBL/GenBank/DDBJ whole genome shotgun (WGS) entry which is preliminary data.</text>
</comment>
<keyword evidence="2" id="KW-1185">Reference proteome</keyword>
<dbReference type="Proteomes" id="UP000299102">
    <property type="component" value="Unassembled WGS sequence"/>
</dbReference>
<proteinExistence type="predicted"/>
<dbReference type="EMBL" id="BGZK01001012">
    <property type="protein sequence ID" value="GBP68482.1"/>
    <property type="molecule type" value="Genomic_DNA"/>
</dbReference>
<evidence type="ECO:0000313" key="1">
    <source>
        <dbReference type="EMBL" id="GBP68482.1"/>
    </source>
</evidence>
<sequence>MHTIFKPHSVFREAGSRDPTANAMGMFRLTSRSERSSRLSSWTLGIQTIASTIGSMTRVRYCLRVSHDAG</sequence>
<reference evidence="1 2" key="1">
    <citation type="journal article" date="2019" name="Commun. Biol.">
        <title>The bagworm genome reveals a unique fibroin gene that provides high tensile strength.</title>
        <authorList>
            <person name="Kono N."/>
            <person name="Nakamura H."/>
            <person name="Ohtoshi R."/>
            <person name="Tomita M."/>
            <person name="Numata K."/>
            <person name="Arakawa K."/>
        </authorList>
    </citation>
    <scope>NUCLEOTIDE SEQUENCE [LARGE SCALE GENOMIC DNA]</scope>
</reference>
<dbReference type="AlphaFoldDB" id="A0A4C1Y102"/>
<protein>
    <submittedName>
        <fullName evidence="1">Uncharacterized protein</fullName>
    </submittedName>
</protein>